<evidence type="ECO:0000256" key="2">
    <source>
        <dbReference type="ARBA" id="ARBA00008520"/>
    </source>
</evidence>
<evidence type="ECO:0000256" key="1">
    <source>
        <dbReference type="ARBA" id="ARBA00004196"/>
    </source>
</evidence>
<dbReference type="AlphaFoldDB" id="A0A6B1DPM0"/>
<evidence type="ECO:0000256" key="4">
    <source>
        <dbReference type="ARBA" id="ARBA00022729"/>
    </source>
</evidence>
<dbReference type="CDD" id="cd13585">
    <property type="entry name" value="PBP2_TMBP_like"/>
    <property type="match status" value="1"/>
</dbReference>
<evidence type="ECO:0000256" key="3">
    <source>
        <dbReference type="ARBA" id="ARBA00022448"/>
    </source>
</evidence>
<sequence>MKTLSRRHFLQLSGMGAAGVALAACAVPVPATDGMAAMEPVHLQANIAFTQADYGLQYQTIEKWRDLFEDTHEGITVELAFVDWSEHHNKMLVLAAANELPDFIEVQASRSLLWIIEGVFLDIDGYAAADPGFDMDDFFEGVMGYYRWDGKTFALPYDHGPINLGFNKTLFEERGIATPTDDWTFDDLRAAAVAFAQEEDTWGFSGMPRSWLLEPSYLTPWGASLFNEDETECTIDSEEAIAALQWWVDLRFVDEAIPNSAQSEVLATAGGDFVSGKVAMTTVAPWTAPTWNALAGFEWDVAAWPAGPVTRSTAGLGSGYGITKDTEHPEAAWEWLAWMTSAEGLAFVWAASGASTPPRKSVFDVYFSAPGIAPNSQAFLDAMDNYMQIGRPVSPYGAEFTAIRNREMDLINNGLKPVAEAVADMKKDGDPILAKNRELYGS</sequence>
<evidence type="ECO:0000313" key="6">
    <source>
        <dbReference type="EMBL" id="MYD89510.1"/>
    </source>
</evidence>
<feature type="chain" id="PRO_5025466801" evidence="5">
    <location>
        <begin position="24"/>
        <end position="442"/>
    </location>
</feature>
<protein>
    <submittedName>
        <fullName evidence="6">Sugar ABC transporter substrate-binding protein</fullName>
    </submittedName>
</protein>
<organism evidence="6">
    <name type="scientific">Caldilineaceae bacterium SB0662_bin_9</name>
    <dbReference type="NCBI Taxonomy" id="2605258"/>
    <lineage>
        <taxon>Bacteria</taxon>
        <taxon>Bacillati</taxon>
        <taxon>Chloroflexota</taxon>
        <taxon>Caldilineae</taxon>
        <taxon>Caldilineales</taxon>
        <taxon>Caldilineaceae</taxon>
    </lineage>
</organism>
<feature type="signal peptide" evidence="5">
    <location>
        <begin position="1"/>
        <end position="23"/>
    </location>
</feature>
<comment type="subcellular location">
    <subcellularLocation>
        <location evidence="1">Cell envelope</location>
    </subcellularLocation>
</comment>
<dbReference type="PANTHER" id="PTHR43649">
    <property type="entry name" value="ARABINOSE-BINDING PROTEIN-RELATED"/>
    <property type="match status" value="1"/>
</dbReference>
<dbReference type="GO" id="GO:0030313">
    <property type="term" value="C:cell envelope"/>
    <property type="evidence" value="ECO:0007669"/>
    <property type="project" value="UniProtKB-SubCell"/>
</dbReference>
<reference evidence="6" key="1">
    <citation type="submission" date="2019-09" db="EMBL/GenBank/DDBJ databases">
        <title>Characterisation of the sponge microbiome using genome-centric metagenomics.</title>
        <authorList>
            <person name="Engelberts J.P."/>
            <person name="Robbins S.J."/>
            <person name="De Goeij J.M."/>
            <person name="Aranda M."/>
            <person name="Bell S.C."/>
            <person name="Webster N.S."/>
        </authorList>
    </citation>
    <scope>NUCLEOTIDE SEQUENCE</scope>
    <source>
        <strain evidence="6">SB0662_bin_9</strain>
    </source>
</reference>
<dbReference type="Gene3D" id="3.40.190.10">
    <property type="entry name" value="Periplasmic binding protein-like II"/>
    <property type="match status" value="1"/>
</dbReference>
<dbReference type="SUPFAM" id="SSF53850">
    <property type="entry name" value="Periplasmic binding protein-like II"/>
    <property type="match status" value="1"/>
</dbReference>
<name>A0A6B1DPM0_9CHLR</name>
<dbReference type="EMBL" id="VXPY01000025">
    <property type="protein sequence ID" value="MYD89510.1"/>
    <property type="molecule type" value="Genomic_DNA"/>
</dbReference>
<gene>
    <name evidence="6" type="ORF">F4Y08_04095</name>
</gene>
<dbReference type="NCBIfam" id="TIGR01409">
    <property type="entry name" value="TAT_signal_seq"/>
    <property type="match status" value="1"/>
</dbReference>
<dbReference type="InterPro" id="IPR006311">
    <property type="entry name" value="TAT_signal"/>
</dbReference>
<proteinExistence type="inferred from homology"/>
<dbReference type="InterPro" id="IPR050490">
    <property type="entry name" value="Bact_solute-bd_prot1"/>
</dbReference>
<comment type="caution">
    <text evidence="6">The sequence shown here is derived from an EMBL/GenBank/DDBJ whole genome shotgun (WGS) entry which is preliminary data.</text>
</comment>
<keyword evidence="3" id="KW-0813">Transport</keyword>
<comment type="similarity">
    <text evidence="2">Belongs to the bacterial solute-binding protein 1 family.</text>
</comment>
<dbReference type="PROSITE" id="PS51318">
    <property type="entry name" value="TAT"/>
    <property type="match status" value="1"/>
</dbReference>
<evidence type="ECO:0000256" key="5">
    <source>
        <dbReference type="SAM" id="SignalP"/>
    </source>
</evidence>
<accession>A0A6B1DPM0</accession>
<dbReference type="PROSITE" id="PS51257">
    <property type="entry name" value="PROKAR_LIPOPROTEIN"/>
    <property type="match status" value="1"/>
</dbReference>
<dbReference type="Pfam" id="PF01547">
    <property type="entry name" value="SBP_bac_1"/>
    <property type="match status" value="1"/>
</dbReference>
<keyword evidence="4 5" id="KW-0732">Signal</keyword>
<dbReference type="InterPro" id="IPR006059">
    <property type="entry name" value="SBP"/>
</dbReference>
<dbReference type="InterPro" id="IPR019546">
    <property type="entry name" value="TAT_signal_bac_arc"/>
</dbReference>
<dbReference type="PANTHER" id="PTHR43649:SF31">
    <property type="entry name" value="SN-GLYCEROL-3-PHOSPHATE-BINDING PERIPLASMIC PROTEIN UGPB"/>
    <property type="match status" value="1"/>
</dbReference>